<dbReference type="PRINTS" id="PR00599">
    <property type="entry name" value="MAPEPTIDASE"/>
</dbReference>
<sequence length="366" mass="41711">MQKRLQQLSEWMTEQDVDVTFINSKENIFYLTNFHTDPHERLIGLLMFRDAEPFMIVPRMESSQAKNAGWKHEIIGYSDHENPWELIKKAIEKRDVTVVEKVAFEESVLSYGRSQSLLSIFSDAKVVSVEEKLNNMRVIKDEKEIESIRKAAKMADYGIQVGIDALKEGITEMEVLATIEYELKKQGIQEMSFSTMVLFGEKSGEPHGNPGYRKLKEGDFVLFDMGVVVEGYCSDITRTFVYKSISEEQRKIYDIVLKAELASLEACKPGVRIGDLDSIARNIITKAGYGNFFPHRIGHGMGINVHEFPSMSHVNDEKLKEGMVFTIEPGIYLSDIGGVRIEDDVLITKDGYETLTKFQKQLQIIE</sequence>
<evidence type="ECO:0000259" key="6">
    <source>
        <dbReference type="Pfam" id="PF01321"/>
    </source>
</evidence>
<keyword evidence="4" id="KW-0464">Manganese</keyword>
<dbReference type="InterPro" id="IPR050659">
    <property type="entry name" value="Peptidase_M24B"/>
</dbReference>
<protein>
    <submittedName>
        <fullName evidence="7">Metallopeptidase</fullName>
    </submittedName>
</protein>
<dbReference type="InterPro" id="IPR036005">
    <property type="entry name" value="Creatinase/aminopeptidase-like"/>
</dbReference>
<gene>
    <name evidence="7" type="ORF">BFG57_10365</name>
</gene>
<evidence type="ECO:0000256" key="1">
    <source>
        <dbReference type="ARBA" id="ARBA00001936"/>
    </source>
</evidence>
<keyword evidence="8" id="KW-1185">Reference proteome</keyword>
<feature type="domain" description="Peptidase M24" evidence="5">
    <location>
        <begin position="146"/>
        <end position="349"/>
    </location>
</feature>
<organism evidence="7 8">
    <name type="scientific">Bacillus solimangrovi</name>
    <dbReference type="NCBI Taxonomy" id="1305675"/>
    <lineage>
        <taxon>Bacteria</taxon>
        <taxon>Bacillati</taxon>
        <taxon>Bacillota</taxon>
        <taxon>Bacilli</taxon>
        <taxon>Bacillales</taxon>
        <taxon>Bacillaceae</taxon>
        <taxon>Bacillus</taxon>
    </lineage>
</organism>
<evidence type="ECO:0000256" key="2">
    <source>
        <dbReference type="ARBA" id="ARBA00008766"/>
    </source>
</evidence>
<dbReference type="GO" id="GO:0004177">
    <property type="term" value="F:aminopeptidase activity"/>
    <property type="evidence" value="ECO:0007669"/>
    <property type="project" value="UniProtKB-ARBA"/>
</dbReference>
<evidence type="ECO:0000313" key="8">
    <source>
        <dbReference type="Proteomes" id="UP000095209"/>
    </source>
</evidence>
<dbReference type="EMBL" id="MJEH01000006">
    <property type="protein sequence ID" value="OEH94040.1"/>
    <property type="molecule type" value="Genomic_DNA"/>
</dbReference>
<reference evidence="7 8" key="1">
    <citation type="submission" date="2016-08" db="EMBL/GenBank/DDBJ databases">
        <title>Genome of Bacillus solimangrovi GH2-4.</title>
        <authorList>
            <person name="Lim S."/>
            <person name="Kim B.-C."/>
        </authorList>
    </citation>
    <scope>NUCLEOTIDE SEQUENCE [LARGE SCALE GENOMIC DNA]</scope>
    <source>
        <strain evidence="7 8">GH2-4</strain>
    </source>
</reference>
<dbReference type="OrthoDB" id="9806388at2"/>
<evidence type="ECO:0000259" key="5">
    <source>
        <dbReference type="Pfam" id="PF00557"/>
    </source>
</evidence>
<accession>A0A1E5LIX7</accession>
<evidence type="ECO:0000256" key="4">
    <source>
        <dbReference type="ARBA" id="ARBA00023211"/>
    </source>
</evidence>
<dbReference type="AlphaFoldDB" id="A0A1E5LIX7"/>
<dbReference type="Gene3D" id="3.90.230.10">
    <property type="entry name" value="Creatinase/methionine aminopeptidase superfamily"/>
    <property type="match status" value="1"/>
</dbReference>
<dbReference type="InterPro" id="IPR000994">
    <property type="entry name" value="Pept_M24"/>
</dbReference>
<dbReference type="Proteomes" id="UP000095209">
    <property type="component" value="Unassembled WGS sequence"/>
</dbReference>
<keyword evidence="3" id="KW-0378">Hydrolase</keyword>
<comment type="similarity">
    <text evidence="2">Belongs to the peptidase M24B family.</text>
</comment>
<dbReference type="RefSeq" id="WP_069716008.1">
    <property type="nucleotide sequence ID" value="NZ_MJEH01000006.1"/>
</dbReference>
<comment type="caution">
    <text evidence="7">The sequence shown here is derived from an EMBL/GenBank/DDBJ whole genome shotgun (WGS) entry which is preliminary data.</text>
</comment>
<dbReference type="InterPro" id="IPR000587">
    <property type="entry name" value="Creatinase_N"/>
</dbReference>
<dbReference type="FunFam" id="3.90.230.10:FF:000014">
    <property type="entry name" value="Aminopeptidase P family protein"/>
    <property type="match status" value="1"/>
</dbReference>
<dbReference type="InterPro" id="IPR001714">
    <property type="entry name" value="Pept_M24_MAP"/>
</dbReference>
<name>A0A1E5LIX7_9BACI</name>
<dbReference type="CDD" id="cd01092">
    <property type="entry name" value="APP-like"/>
    <property type="match status" value="1"/>
</dbReference>
<comment type="cofactor">
    <cofactor evidence="1">
        <name>Mn(2+)</name>
        <dbReference type="ChEBI" id="CHEBI:29035"/>
    </cofactor>
</comment>
<dbReference type="PANTHER" id="PTHR46112">
    <property type="entry name" value="AMINOPEPTIDASE"/>
    <property type="match status" value="1"/>
</dbReference>
<dbReference type="GO" id="GO:0008235">
    <property type="term" value="F:metalloexopeptidase activity"/>
    <property type="evidence" value="ECO:0007669"/>
    <property type="project" value="UniProtKB-ARBA"/>
</dbReference>
<dbReference type="PANTHER" id="PTHR46112:SF10">
    <property type="entry name" value="DIPEPTIDASE YKVY-RELATED"/>
    <property type="match status" value="1"/>
</dbReference>
<dbReference type="STRING" id="1305675.BFG57_10365"/>
<dbReference type="Gene3D" id="3.40.350.10">
    <property type="entry name" value="Creatinase/prolidase N-terminal domain"/>
    <property type="match status" value="1"/>
</dbReference>
<dbReference type="InterPro" id="IPR029149">
    <property type="entry name" value="Creatin/AminoP/Spt16_N"/>
</dbReference>
<proteinExistence type="inferred from homology"/>
<feature type="domain" description="Creatinase N-terminal" evidence="6">
    <location>
        <begin position="4"/>
        <end position="139"/>
    </location>
</feature>
<dbReference type="Pfam" id="PF00557">
    <property type="entry name" value="Peptidase_M24"/>
    <property type="match status" value="1"/>
</dbReference>
<dbReference type="SUPFAM" id="SSF53092">
    <property type="entry name" value="Creatinase/prolidase N-terminal domain"/>
    <property type="match status" value="1"/>
</dbReference>
<evidence type="ECO:0000256" key="3">
    <source>
        <dbReference type="ARBA" id="ARBA00022801"/>
    </source>
</evidence>
<evidence type="ECO:0000313" key="7">
    <source>
        <dbReference type="EMBL" id="OEH94040.1"/>
    </source>
</evidence>
<dbReference type="SUPFAM" id="SSF55920">
    <property type="entry name" value="Creatinase/aminopeptidase"/>
    <property type="match status" value="1"/>
</dbReference>
<dbReference type="Pfam" id="PF01321">
    <property type="entry name" value="Creatinase_N"/>
    <property type="match status" value="1"/>
</dbReference>